<dbReference type="Gene3D" id="1.25.40.10">
    <property type="entry name" value="Tetratricopeptide repeat domain"/>
    <property type="match status" value="3"/>
</dbReference>
<dbReference type="PANTHER" id="PTHR10271">
    <property type="entry name" value="INTERFERON-INDUCED PROTEIN WITH TETRATRICOPEPTIDE REPEATS"/>
    <property type="match status" value="1"/>
</dbReference>
<dbReference type="InterPro" id="IPR011990">
    <property type="entry name" value="TPR-like_helical_dom_sf"/>
</dbReference>
<dbReference type="FunFam" id="1.25.40.10:FF:000036">
    <property type="entry name" value="interferon-induced protein with tetratricopeptide repeats 5"/>
    <property type="match status" value="1"/>
</dbReference>
<reference evidence="7" key="1">
    <citation type="submission" date="2025-08" db="UniProtKB">
        <authorList>
            <consortium name="RefSeq"/>
        </authorList>
    </citation>
    <scope>IDENTIFICATION</scope>
    <source>
        <tissue evidence="7">Blood</tissue>
    </source>
</reference>
<sequence>MRAHLQQLQGTYTEALGSLREAETVLRQELPTHFSRHALLIYGNYAWIYYHLANYEMVELYLARIHEICRSLSSPKPYSAQIPEIHAQKGWSLLALGFRNGEEAKKCFQMALRGDESNQDFQAGLAISVFASWTRSWRTDLWKEAKHLMEAFLCSQPQNYEVKVHLASLLEKRDWWRSKVLTMEVVQNSLSPEDLRNAAKLCKKNFLSKAISILQQAIALAPSYHLLHYDLGLCYKQQMEGASRERKDEIVAAAIESFKRALNENPQSVFSRLALAQMYGEKTPLYAEEMYQNLWEELPRVSRRCQQAIYLHWGDFLLHKKGLKQGALEMYEAGYLILGGHCKEWQQLSGRLMKLAEMFEEDSDRNQAEAVFEILRLRHHFQ</sequence>
<keyword evidence="2" id="KW-0677">Repeat</keyword>
<accession>A0AA97JWS1</accession>
<keyword evidence="1" id="KW-0399">Innate immunity</keyword>
<dbReference type="KEGG" id="emc:129335775"/>
<dbReference type="GO" id="GO:0051607">
    <property type="term" value="P:defense response to virus"/>
    <property type="evidence" value="ECO:0007669"/>
    <property type="project" value="TreeGrafter"/>
</dbReference>
<evidence type="ECO:0000256" key="3">
    <source>
        <dbReference type="ARBA" id="ARBA00022803"/>
    </source>
</evidence>
<dbReference type="Proteomes" id="UP001190640">
    <property type="component" value="Chromosome 9"/>
</dbReference>
<keyword evidence="4" id="KW-0391">Immunity</keyword>
<evidence type="ECO:0000256" key="5">
    <source>
        <dbReference type="ARBA" id="ARBA00038336"/>
    </source>
</evidence>
<evidence type="ECO:0000313" key="7">
    <source>
        <dbReference type="RefSeq" id="XP_054844541.1"/>
    </source>
</evidence>
<comment type="similarity">
    <text evidence="5">Belongs to the IFIT family.</text>
</comment>
<dbReference type="GeneID" id="129335775"/>
<evidence type="ECO:0000256" key="2">
    <source>
        <dbReference type="ARBA" id="ARBA00022737"/>
    </source>
</evidence>
<protein>
    <submittedName>
        <fullName evidence="7">Interferon-induced protein with tetratricopeptide repeats 1-like</fullName>
    </submittedName>
</protein>
<evidence type="ECO:0000256" key="1">
    <source>
        <dbReference type="ARBA" id="ARBA00022588"/>
    </source>
</evidence>
<dbReference type="GO" id="GO:0005829">
    <property type="term" value="C:cytosol"/>
    <property type="evidence" value="ECO:0007669"/>
    <property type="project" value="TreeGrafter"/>
</dbReference>
<gene>
    <name evidence="7" type="primary">LOC129335775</name>
</gene>
<organism evidence="6 7">
    <name type="scientific">Eublepharis macularius</name>
    <name type="common">Leopard gecko</name>
    <name type="synonym">Cyrtodactylus macularius</name>
    <dbReference type="NCBI Taxonomy" id="481883"/>
    <lineage>
        <taxon>Eukaryota</taxon>
        <taxon>Metazoa</taxon>
        <taxon>Chordata</taxon>
        <taxon>Craniata</taxon>
        <taxon>Vertebrata</taxon>
        <taxon>Euteleostomi</taxon>
        <taxon>Lepidosauria</taxon>
        <taxon>Squamata</taxon>
        <taxon>Bifurcata</taxon>
        <taxon>Gekkota</taxon>
        <taxon>Eublepharidae</taxon>
        <taxon>Eublepharinae</taxon>
        <taxon>Eublepharis</taxon>
    </lineage>
</organism>
<dbReference type="PANTHER" id="PTHR10271:SF0">
    <property type="entry name" value="INTERFERON-INDUCED PROTEIN WITH TETRATRICOPEPTIDE REPEATS 5"/>
    <property type="match status" value="1"/>
</dbReference>
<dbReference type="SUPFAM" id="SSF48452">
    <property type="entry name" value="TPR-like"/>
    <property type="match status" value="2"/>
</dbReference>
<keyword evidence="6" id="KW-1185">Reference proteome</keyword>
<dbReference type="RefSeq" id="XP_054844541.1">
    <property type="nucleotide sequence ID" value="XM_054988566.1"/>
</dbReference>
<evidence type="ECO:0000313" key="6">
    <source>
        <dbReference type="Proteomes" id="UP001190640"/>
    </source>
</evidence>
<evidence type="ECO:0000256" key="4">
    <source>
        <dbReference type="ARBA" id="ARBA00022859"/>
    </source>
</evidence>
<dbReference type="GO" id="GO:0045087">
    <property type="term" value="P:innate immune response"/>
    <property type="evidence" value="ECO:0007669"/>
    <property type="project" value="UniProtKB-KW"/>
</dbReference>
<dbReference type="AlphaFoldDB" id="A0AA97JWS1"/>
<keyword evidence="3" id="KW-0802">TPR repeat</keyword>
<proteinExistence type="inferred from homology"/>
<name>A0AA97JWS1_EUBMA</name>